<organism evidence="1 2">
    <name type="scientific">Szabonella alba</name>
    <dbReference type="NCBI Taxonomy" id="2804194"/>
    <lineage>
        <taxon>Bacteria</taxon>
        <taxon>Pseudomonadati</taxon>
        <taxon>Pseudomonadota</taxon>
        <taxon>Alphaproteobacteria</taxon>
        <taxon>Rhodobacterales</taxon>
        <taxon>Paracoccaceae</taxon>
        <taxon>Szabonella</taxon>
    </lineage>
</organism>
<evidence type="ECO:0000313" key="1">
    <source>
        <dbReference type="EMBL" id="MBL4915660.1"/>
    </source>
</evidence>
<reference evidence="1" key="1">
    <citation type="submission" date="2021-01" db="EMBL/GenBank/DDBJ databases">
        <title>Tabrizicola alba sp. nov. a motile alkaliphilic bacterium isolated from a soda lake.</title>
        <authorList>
            <person name="Szuroczki S."/>
            <person name="Abbaszade G."/>
            <person name="Schumann P."/>
            <person name="Toth E."/>
        </authorList>
    </citation>
    <scope>NUCLEOTIDE SEQUENCE</scope>
    <source>
        <strain evidence="1">DMG-N-6</strain>
    </source>
</reference>
<keyword evidence="2" id="KW-1185">Reference proteome</keyword>
<accession>A0A8K0XY49</accession>
<comment type="caution">
    <text evidence="1">The sequence shown here is derived from an EMBL/GenBank/DDBJ whole genome shotgun (WGS) entry which is preliminary data.</text>
</comment>
<name>A0A8K0XY49_9RHOB</name>
<protein>
    <submittedName>
        <fullName evidence="1">Uncharacterized protein</fullName>
    </submittedName>
</protein>
<dbReference type="EMBL" id="JAESVN010000001">
    <property type="protein sequence ID" value="MBL4915660.1"/>
    <property type="molecule type" value="Genomic_DNA"/>
</dbReference>
<sequence length="75" mass="8627">MPILALAIVALIVVVVLWSQRKPGWSGSRCRWRREGFRHGTASTRWLCMACRAEAYSWDGKPPKDCKRDLRPTDL</sequence>
<dbReference type="AlphaFoldDB" id="A0A8K0XY49"/>
<gene>
    <name evidence="1" type="ORF">JL811_00365</name>
</gene>
<dbReference type="RefSeq" id="WP_202686246.1">
    <property type="nucleotide sequence ID" value="NZ_JAESVN010000001.1"/>
</dbReference>
<dbReference type="Proteomes" id="UP000648908">
    <property type="component" value="Unassembled WGS sequence"/>
</dbReference>
<proteinExistence type="predicted"/>
<evidence type="ECO:0000313" key="2">
    <source>
        <dbReference type="Proteomes" id="UP000648908"/>
    </source>
</evidence>